<sequence length="552" mass="59018">MATPRRHGCMLCAEVVMCIFLVIAPLSTAIGVNYGTKGDNLPSPAKVAFLVTRTNIDRVKLFDTNPDIVRAFAGTGISVMVTAGNGDIPGLATQTGADSWVATNIAPYYPATDISLVAVGNEIMDTADKNLIGNLVPAMQTLKAALVTAGYGKIRVSTPSSLGILVDAQPPSAARFRDVWDVAIFTPMLQFLRKTKSPLIVNTYPYFGYNGDTLPYALARPNPGVLDTGTGITYTSMLEAQLDSVYSAMKKLGFEDVEILVGETGWPTKAMDGQIGVSPAEAAEYNKYLIGEVSSGSGTPLMPKRKFETYIFALFNEDLKPGPVAERNFGMFQPDFTPMYDIGIMKDPVKTAPPMAATAHALEAAGPTEANGSNSAKASAPAGNKSSTNDRTPEEVEGLDTPSSAKGEPSELDSSEAAAKMIPEKEGKVMVCGTRPIRPMWKALVVESVKVNVDSVIDRAGRKCVFIVVCRNSDNHYLGSSVVDIEGLTDPSVLATIENPCAYGVIVIEFLAKKAMFQDVYLCHEHGECNVEAHNLLKVVASSESGRHVWLT</sequence>
<accession>M8BD24</accession>
<evidence type="ECO:0000313" key="11">
    <source>
        <dbReference type="EnsemblPlants" id="EMT11580"/>
    </source>
</evidence>
<evidence type="ECO:0000256" key="9">
    <source>
        <dbReference type="SAM" id="MobiDB-lite"/>
    </source>
</evidence>
<reference evidence="11" key="1">
    <citation type="submission" date="2015-06" db="UniProtKB">
        <authorList>
            <consortium name="EnsemblPlants"/>
        </authorList>
    </citation>
    <scope>IDENTIFICATION</scope>
</reference>
<keyword evidence="5 8" id="KW-0378">Hydrolase</keyword>
<dbReference type="InterPro" id="IPR044965">
    <property type="entry name" value="Glyco_hydro_17_plant"/>
</dbReference>
<protein>
    <recommendedName>
        <fullName evidence="3">glucan endo-1,3-beta-D-glucosidase</fullName>
        <ecNumber evidence="3">3.2.1.39</ecNumber>
    </recommendedName>
</protein>
<comment type="catalytic activity">
    <reaction evidence="1">
        <text>Hydrolysis of (1-&gt;3)-beta-D-glucosidic linkages in (1-&gt;3)-beta-D-glucans.</text>
        <dbReference type="EC" id="3.2.1.39"/>
    </reaction>
</comment>
<dbReference type="GO" id="GO:0005975">
    <property type="term" value="P:carbohydrate metabolic process"/>
    <property type="evidence" value="ECO:0007669"/>
    <property type="project" value="InterPro"/>
</dbReference>
<dbReference type="AlphaFoldDB" id="M8BD24"/>
<keyword evidence="4" id="KW-0732">Signal</keyword>
<dbReference type="PANTHER" id="PTHR32227">
    <property type="entry name" value="GLUCAN ENDO-1,3-BETA-GLUCOSIDASE BG1-RELATED-RELATED"/>
    <property type="match status" value="1"/>
</dbReference>
<comment type="similarity">
    <text evidence="2 7">Belongs to the glycosyl hydrolase 17 family.</text>
</comment>
<evidence type="ECO:0000256" key="3">
    <source>
        <dbReference type="ARBA" id="ARBA00012780"/>
    </source>
</evidence>
<evidence type="ECO:0000256" key="6">
    <source>
        <dbReference type="ARBA" id="ARBA00023295"/>
    </source>
</evidence>
<dbReference type="FunFam" id="3.20.20.80:FF:000005">
    <property type="entry name" value="Glucan endo-1,3-beta-glucosidase 14"/>
    <property type="match status" value="1"/>
</dbReference>
<keyword evidence="6 8" id="KW-0326">Glycosidase</keyword>
<feature type="region of interest" description="Disordered" evidence="9">
    <location>
        <begin position="366"/>
        <end position="417"/>
    </location>
</feature>
<dbReference type="InterPro" id="IPR000490">
    <property type="entry name" value="Glyco_hydro_17"/>
</dbReference>
<organism evidence="11">
    <name type="scientific">Aegilops tauschii</name>
    <name type="common">Tausch's goatgrass</name>
    <name type="synonym">Aegilops squarrosa</name>
    <dbReference type="NCBI Taxonomy" id="37682"/>
    <lineage>
        <taxon>Eukaryota</taxon>
        <taxon>Viridiplantae</taxon>
        <taxon>Streptophyta</taxon>
        <taxon>Embryophyta</taxon>
        <taxon>Tracheophyta</taxon>
        <taxon>Spermatophyta</taxon>
        <taxon>Magnoliopsida</taxon>
        <taxon>Liliopsida</taxon>
        <taxon>Poales</taxon>
        <taxon>Poaceae</taxon>
        <taxon>BOP clade</taxon>
        <taxon>Pooideae</taxon>
        <taxon>Triticodae</taxon>
        <taxon>Triticeae</taxon>
        <taxon>Triticinae</taxon>
        <taxon>Aegilops</taxon>
    </lineage>
</organism>
<evidence type="ECO:0000256" key="2">
    <source>
        <dbReference type="ARBA" id="ARBA00008773"/>
    </source>
</evidence>
<name>M8BD24_AEGTA</name>
<dbReference type="GO" id="GO:0042973">
    <property type="term" value="F:glucan endo-1,3-beta-D-glucosidase activity"/>
    <property type="evidence" value="ECO:0007669"/>
    <property type="project" value="UniProtKB-EC"/>
</dbReference>
<feature type="transmembrane region" description="Helical" evidence="10">
    <location>
        <begin position="12"/>
        <end position="34"/>
    </location>
</feature>
<dbReference type="SUPFAM" id="SSF51445">
    <property type="entry name" value="(Trans)glycosidases"/>
    <property type="match status" value="1"/>
</dbReference>
<evidence type="ECO:0000256" key="8">
    <source>
        <dbReference type="RuleBase" id="RU004336"/>
    </source>
</evidence>
<keyword evidence="10" id="KW-0812">Transmembrane</keyword>
<dbReference type="PROSITE" id="PS00587">
    <property type="entry name" value="GLYCOSYL_HYDROL_F17"/>
    <property type="match status" value="1"/>
</dbReference>
<keyword evidence="10" id="KW-0472">Membrane</keyword>
<evidence type="ECO:0000256" key="4">
    <source>
        <dbReference type="ARBA" id="ARBA00022729"/>
    </source>
</evidence>
<evidence type="ECO:0000256" key="10">
    <source>
        <dbReference type="SAM" id="Phobius"/>
    </source>
</evidence>
<evidence type="ECO:0000256" key="7">
    <source>
        <dbReference type="RuleBase" id="RU004335"/>
    </source>
</evidence>
<evidence type="ECO:0000256" key="1">
    <source>
        <dbReference type="ARBA" id="ARBA00000382"/>
    </source>
</evidence>
<dbReference type="EnsemblPlants" id="EMT11580">
    <property type="protein sequence ID" value="EMT11580"/>
    <property type="gene ID" value="F775_14487"/>
</dbReference>
<dbReference type="InterPro" id="IPR017853">
    <property type="entry name" value="GH"/>
</dbReference>
<proteinExistence type="inferred from homology"/>
<dbReference type="EC" id="3.2.1.39" evidence="3"/>
<evidence type="ECO:0000256" key="5">
    <source>
        <dbReference type="ARBA" id="ARBA00022801"/>
    </source>
</evidence>
<dbReference type="Gene3D" id="3.20.20.80">
    <property type="entry name" value="Glycosidases"/>
    <property type="match status" value="1"/>
</dbReference>
<dbReference type="Pfam" id="PF00332">
    <property type="entry name" value="Glyco_hydro_17"/>
    <property type="match status" value="1"/>
</dbReference>
<keyword evidence="10" id="KW-1133">Transmembrane helix</keyword>